<dbReference type="RefSeq" id="WP_109062337.1">
    <property type="nucleotide sequence ID" value="NZ_QETA01000005.1"/>
</dbReference>
<keyword evidence="5" id="KW-0410">Iron transport</keyword>
<evidence type="ECO:0000256" key="17">
    <source>
        <dbReference type="SAM" id="SignalP"/>
    </source>
</evidence>
<dbReference type="PANTHER" id="PTHR32552:SF68">
    <property type="entry name" value="FERRICHROME OUTER MEMBRANE TRANSPORTER_PHAGE RECEPTOR"/>
    <property type="match status" value="1"/>
</dbReference>
<comment type="subcellular location">
    <subcellularLocation>
        <location evidence="1 14">Cell outer membrane</location>
        <topology evidence="1 14">Multi-pass membrane protein</topology>
    </subcellularLocation>
</comment>
<dbReference type="GO" id="GO:0038023">
    <property type="term" value="F:signaling receptor activity"/>
    <property type="evidence" value="ECO:0007669"/>
    <property type="project" value="InterPro"/>
</dbReference>
<evidence type="ECO:0000256" key="4">
    <source>
        <dbReference type="ARBA" id="ARBA00022452"/>
    </source>
</evidence>
<evidence type="ECO:0000256" key="11">
    <source>
        <dbReference type="ARBA" id="ARBA00023136"/>
    </source>
</evidence>
<evidence type="ECO:0000256" key="6">
    <source>
        <dbReference type="ARBA" id="ARBA00022692"/>
    </source>
</evidence>
<evidence type="ECO:0000313" key="19">
    <source>
        <dbReference type="EMBL" id="PWF22097.1"/>
    </source>
</evidence>
<dbReference type="NCBIfam" id="TIGR01783">
    <property type="entry name" value="TonB-siderophor"/>
    <property type="match status" value="1"/>
</dbReference>
<organism evidence="19 20">
    <name type="scientific">Corticimicrobacter populi</name>
    <dbReference type="NCBI Taxonomy" id="2175229"/>
    <lineage>
        <taxon>Bacteria</taxon>
        <taxon>Pseudomonadati</taxon>
        <taxon>Pseudomonadota</taxon>
        <taxon>Betaproteobacteria</taxon>
        <taxon>Burkholderiales</taxon>
        <taxon>Alcaligenaceae</taxon>
        <taxon>Corticimicrobacter</taxon>
    </lineage>
</organism>
<dbReference type="InterPro" id="IPR037066">
    <property type="entry name" value="Plug_dom_sf"/>
</dbReference>
<dbReference type="GO" id="GO:0009279">
    <property type="term" value="C:cell outer membrane"/>
    <property type="evidence" value="ECO:0007669"/>
    <property type="project" value="UniProtKB-SubCell"/>
</dbReference>
<dbReference type="Proteomes" id="UP000245212">
    <property type="component" value="Unassembled WGS sequence"/>
</dbReference>
<evidence type="ECO:0000256" key="12">
    <source>
        <dbReference type="ARBA" id="ARBA00023170"/>
    </source>
</evidence>
<dbReference type="InterPro" id="IPR036942">
    <property type="entry name" value="Beta-barrel_TonB_sf"/>
</dbReference>
<evidence type="ECO:0000256" key="15">
    <source>
        <dbReference type="PROSITE-ProRule" id="PRU10144"/>
    </source>
</evidence>
<dbReference type="EMBL" id="QETA01000005">
    <property type="protein sequence ID" value="PWF22097.1"/>
    <property type="molecule type" value="Genomic_DNA"/>
</dbReference>
<dbReference type="InterPro" id="IPR010105">
    <property type="entry name" value="TonB_sidphr_rcpt"/>
</dbReference>
<evidence type="ECO:0000256" key="9">
    <source>
        <dbReference type="ARBA" id="ARBA00023065"/>
    </source>
</evidence>
<dbReference type="PANTHER" id="PTHR32552">
    <property type="entry name" value="FERRICHROME IRON RECEPTOR-RELATED"/>
    <property type="match status" value="1"/>
</dbReference>
<dbReference type="PROSITE" id="PS52016">
    <property type="entry name" value="TONB_DEPENDENT_REC_3"/>
    <property type="match status" value="1"/>
</dbReference>
<evidence type="ECO:0000256" key="16">
    <source>
        <dbReference type="RuleBase" id="RU003357"/>
    </source>
</evidence>
<keyword evidence="11 14" id="KW-0472">Membrane</keyword>
<dbReference type="AlphaFoldDB" id="A0A2V1JXN0"/>
<protein>
    <submittedName>
        <fullName evidence="19">TonB-dependent siderophore receptor</fullName>
    </submittedName>
</protein>
<evidence type="ECO:0000256" key="2">
    <source>
        <dbReference type="ARBA" id="ARBA00009810"/>
    </source>
</evidence>
<keyword evidence="4 14" id="KW-1134">Transmembrane beta strand</keyword>
<keyword evidence="13 14" id="KW-0998">Cell outer membrane</keyword>
<dbReference type="PROSITE" id="PS01156">
    <property type="entry name" value="TONB_DEPENDENT_REC_2"/>
    <property type="match status" value="1"/>
</dbReference>
<evidence type="ECO:0000256" key="7">
    <source>
        <dbReference type="ARBA" id="ARBA00022729"/>
    </source>
</evidence>
<evidence type="ECO:0000256" key="3">
    <source>
        <dbReference type="ARBA" id="ARBA00022448"/>
    </source>
</evidence>
<evidence type="ECO:0000256" key="14">
    <source>
        <dbReference type="PROSITE-ProRule" id="PRU01360"/>
    </source>
</evidence>
<dbReference type="Gene3D" id="2.40.170.20">
    <property type="entry name" value="TonB-dependent receptor, beta-barrel domain"/>
    <property type="match status" value="1"/>
</dbReference>
<evidence type="ECO:0000256" key="8">
    <source>
        <dbReference type="ARBA" id="ARBA00023004"/>
    </source>
</evidence>
<dbReference type="InterPro" id="IPR012910">
    <property type="entry name" value="Plug_dom"/>
</dbReference>
<dbReference type="InterPro" id="IPR000531">
    <property type="entry name" value="Beta-barrel_TonB"/>
</dbReference>
<keyword evidence="9" id="KW-0406">Ion transport</keyword>
<evidence type="ECO:0000256" key="13">
    <source>
        <dbReference type="ARBA" id="ARBA00023237"/>
    </source>
</evidence>
<feature type="signal peptide" evidence="17">
    <location>
        <begin position="1"/>
        <end position="29"/>
    </location>
</feature>
<dbReference type="Gene3D" id="2.170.130.10">
    <property type="entry name" value="TonB-dependent receptor, plug domain"/>
    <property type="match status" value="1"/>
</dbReference>
<proteinExistence type="inferred from homology"/>
<evidence type="ECO:0000256" key="10">
    <source>
        <dbReference type="ARBA" id="ARBA00023077"/>
    </source>
</evidence>
<evidence type="ECO:0000256" key="1">
    <source>
        <dbReference type="ARBA" id="ARBA00004571"/>
    </source>
</evidence>
<evidence type="ECO:0000313" key="20">
    <source>
        <dbReference type="Proteomes" id="UP000245212"/>
    </source>
</evidence>
<comment type="caution">
    <text evidence="19">The sequence shown here is derived from an EMBL/GenBank/DDBJ whole genome shotgun (WGS) entry which is preliminary data.</text>
</comment>
<dbReference type="InterPro" id="IPR039426">
    <property type="entry name" value="TonB-dep_rcpt-like"/>
</dbReference>
<feature type="chain" id="PRO_5015922466" evidence="17">
    <location>
        <begin position="30"/>
        <end position="795"/>
    </location>
</feature>
<reference evidence="20" key="1">
    <citation type="submission" date="2018-05" db="EMBL/GenBank/DDBJ databases">
        <authorList>
            <person name="Li Y."/>
        </authorList>
    </citation>
    <scope>NUCLEOTIDE SEQUENCE [LARGE SCALE GENOMIC DNA]</scope>
    <source>
        <strain evidence="20">3d-2-2</strain>
    </source>
</reference>
<keyword evidence="8" id="KW-0408">Iron</keyword>
<keyword evidence="3 14" id="KW-0813">Transport</keyword>
<dbReference type="Pfam" id="PF00593">
    <property type="entry name" value="TonB_dep_Rec_b-barrel"/>
    <property type="match status" value="1"/>
</dbReference>
<feature type="short sequence motif" description="TonB C-terminal box" evidence="15">
    <location>
        <begin position="778"/>
        <end position="795"/>
    </location>
</feature>
<dbReference type="Pfam" id="PF07715">
    <property type="entry name" value="Plug"/>
    <property type="match status" value="1"/>
</dbReference>
<dbReference type="InterPro" id="IPR010917">
    <property type="entry name" value="TonB_rcpt_CS"/>
</dbReference>
<evidence type="ECO:0000259" key="18">
    <source>
        <dbReference type="SMART" id="SM00965"/>
    </source>
</evidence>
<dbReference type="CDD" id="cd01347">
    <property type="entry name" value="ligand_gated_channel"/>
    <property type="match status" value="1"/>
</dbReference>
<comment type="similarity">
    <text evidence="2 14 16">Belongs to the TonB-dependent receptor family.</text>
</comment>
<feature type="domain" description="Secretin/TonB short N-terminal" evidence="18">
    <location>
        <begin position="56"/>
        <end position="107"/>
    </location>
</feature>
<keyword evidence="10 16" id="KW-0798">TonB box</keyword>
<keyword evidence="12 19" id="KW-0675">Receptor</keyword>
<keyword evidence="20" id="KW-1185">Reference proteome</keyword>
<dbReference type="InterPro" id="IPR011662">
    <property type="entry name" value="Secretin/TonB_short_N"/>
</dbReference>
<dbReference type="Gene3D" id="3.55.50.30">
    <property type="match status" value="1"/>
</dbReference>
<sequence length="795" mass="88411">MSRFFPPAHSAICALALAGASTLSVQAHAQQAAQTFAIPAQPLSAAIQAVAQQSGIQILYVDSIPASLNAPALAGQHTPRQALERLLQGSGLRVDSSDERIFTIAPAREKAAVSQLSAVHVHGQQDVFDVRPGLVTTATRTALNPMDIPQTLDFVDTQRAKDYGINELSTMLAGIPNIDTQPDMRADSIMIRGFEASSNDIYLDGIRASGQIRHSTANIERVEVLKGPASVLYGRGSGGGIVNQISKQARFDLGSSVTLRGGSWQTAGGTLDINEVVHPNIAVRLTADAENGHSFRDDIRYRNRMVSPSILFDNHDNFSWLLQYTHDEAWRVPDRGLAYDNLPSGLSIRRAFAHPDDYAEDRLRYFRSDMKYAFNDNWALRWVVGHRKQSQNFDHLYSGFFCSADGVNQTSGASCSQPAALQGRDTLQGRLRAWQQTDNTTLTTNLDLTGQFELAGMAHDLLVGLDYSHEQRRPSLATQRNAIAPIDIDNPVWLPKPPQGAATQENRHQAYARAIYLQDLISLTPEWKVLLGLRTEQFRFRSRNQLSGQSRAYEGTTTSPRIGLIWQPVPEHSLYVSYGKTFTPYGGSGLLSVSVDQTAVYNTDPEYTRQYETGIKSEWLDGNLSTQLSFFQLERYNIRYRPDSINEPDRWEVAGKERTQGMELSLSGRIAPNWYVRGGIGLQSAKVVEDASSPDRENQYKSGTGRRNGSLFLTYAPQTGFFAETGLTYVDARWIDIPNTEKLPGYTRWDAMIGWREAAWQASLAVTNLADREYWRSTSMPGQPRTVLATMTYRF</sequence>
<evidence type="ECO:0000256" key="5">
    <source>
        <dbReference type="ARBA" id="ARBA00022496"/>
    </source>
</evidence>
<name>A0A2V1JXN0_9BURK</name>
<dbReference type="GO" id="GO:0015344">
    <property type="term" value="F:siderophore uptake transmembrane transporter activity"/>
    <property type="evidence" value="ECO:0007669"/>
    <property type="project" value="TreeGrafter"/>
</dbReference>
<keyword evidence="7 17" id="KW-0732">Signal</keyword>
<accession>A0A2V1JXN0</accession>
<gene>
    <name evidence="19" type="ORF">DD235_11975</name>
</gene>
<dbReference type="SMART" id="SM00965">
    <property type="entry name" value="STN"/>
    <property type="match status" value="1"/>
</dbReference>
<keyword evidence="6 14" id="KW-0812">Transmembrane</keyword>
<dbReference type="SUPFAM" id="SSF56935">
    <property type="entry name" value="Porins"/>
    <property type="match status" value="1"/>
</dbReference>
<dbReference type="GO" id="GO:0015891">
    <property type="term" value="P:siderophore transport"/>
    <property type="evidence" value="ECO:0007669"/>
    <property type="project" value="InterPro"/>
</dbReference>